<dbReference type="PANTHER" id="PTHR37423:SF2">
    <property type="entry name" value="MEMBRANE-BOUND LYTIC MUREIN TRANSGLYCOSYLASE C"/>
    <property type="match status" value="1"/>
</dbReference>
<dbReference type="SUPFAM" id="SSF53955">
    <property type="entry name" value="Lysozyme-like"/>
    <property type="match status" value="1"/>
</dbReference>
<keyword evidence="3" id="KW-1185">Reference proteome</keyword>
<organism evidence="2 3">
    <name type="scientific">Lysinibacillus halotolerans</name>
    <dbReference type="NCBI Taxonomy" id="1368476"/>
    <lineage>
        <taxon>Bacteria</taxon>
        <taxon>Bacillati</taxon>
        <taxon>Bacillota</taxon>
        <taxon>Bacilli</taxon>
        <taxon>Bacillales</taxon>
        <taxon>Bacillaceae</taxon>
        <taxon>Lysinibacillus</taxon>
    </lineage>
</organism>
<dbReference type="AlphaFoldDB" id="A0A3M8HE39"/>
<dbReference type="Pfam" id="PF01464">
    <property type="entry name" value="SLT"/>
    <property type="match status" value="1"/>
</dbReference>
<gene>
    <name evidence="2" type="ORF">EC501_03980</name>
</gene>
<evidence type="ECO:0000259" key="1">
    <source>
        <dbReference type="Pfam" id="PF01464"/>
    </source>
</evidence>
<dbReference type="Proteomes" id="UP000279909">
    <property type="component" value="Unassembled WGS sequence"/>
</dbReference>
<evidence type="ECO:0000313" key="3">
    <source>
        <dbReference type="Proteomes" id="UP000279909"/>
    </source>
</evidence>
<name>A0A3M8HE39_9BACI</name>
<protein>
    <submittedName>
        <fullName evidence="2">Lytic transglycosylase domain-containing protein</fullName>
    </submittedName>
</protein>
<evidence type="ECO:0000313" key="2">
    <source>
        <dbReference type="EMBL" id="RND00610.1"/>
    </source>
</evidence>
<comment type="caution">
    <text evidence="2">The sequence shown here is derived from an EMBL/GenBank/DDBJ whole genome shotgun (WGS) entry which is preliminary data.</text>
</comment>
<sequence>MKKLLELQAIQSFGNISNVQSLSDGNSIFTQLLEEMMLTSSTSINSSENLLGYYASIQNEPTTNLIDNNYLSNFAYNSDAQYLSPYYNELIQDVDNNLFTNHINKDYVNSTGYKNVLAGAEAYADIIAQASELYGVPEKLIASVIKQESNFNEKAVSSAGATGLMQLMPGTARYLGVEDPTDPVQNIMGGTKYLSQMLNKFDQNVELALAAYNAGPGNVTKYDGIPPFKETIHYVNNVLGYYKA</sequence>
<dbReference type="Gene3D" id="1.10.530.10">
    <property type="match status" value="1"/>
</dbReference>
<dbReference type="EMBL" id="RHLQ01000006">
    <property type="protein sequence ID" value="RND00610.1"/>
    <property type="molecule type" value="Genomic_DNA"/>
</dbReference>
<dbReference type="PANTHER" id="PTHR37423">
    <property type="entry name" value="SOLUBLE LYTIC MUREIN TRANSGLYCOSYLASE-RELATED"/>
    <property type="match status" value="1"/>
</dbReference>
<dbReference type="InterPro" id="IPR008258">
    <property type="entry name" value="Transglycosylase_SLT_dom_1"/>
</dbReference>
<dbReference type="InterPro" id="IPR023346">
    <property type="entry name" value="Lysozyme-like_dom_sf"/>
</dbReference>
<proteinExistence type="predicted"/>
<feature type="domain" description="Transglycosylase SLT" evidence="1">
    <location>
        <begin position="126"/>
        <end position="231"/>
    </location>
</feature>
<dbReference type="CDD" id="cd00254">
    <property type="entry name" value="LT-like"/>
    <property type="match status" value="1"/>
</dbReference>
<accession>A0A3M8HE39</accession>
<dbReference type="OrthoDB" id="9815002at2"/>
<reference evidence="2 3" key="1">
    <citation type="journal article" date="2014" name="Int. J. Syst. Evol. Microbiol.">
        <title>Lysinibacillus halotolerans sp. nov., isolated from saline-alkaline soil.</title>
        <authorList>
            <person name="Kong D."/>
            <person name="Wang Y."/>
            <person name="Zhao B."/>
            <person name="Li Y."/>
            <person name="Song J."/>
            <person name="Zhai Y."/>
            <person name="Zhang C."/>
            <person name="Wang H."/>
            <person name="Chen X."/>
            <person name="Zhao B."/>
            <person name="Ruan Z."/>
        </authorList>
    </citation>
    <scope>NUCLEOTIDE SEQUENCE [LARGE SCALE GENOMIC DNA]</scope>
    <source>
        <strain evidence="2 3">MCCC 1A12703</strain>
    </source>
</reference>